<keyword evidence="3" id="KW-1185">Reference proteome</keyword>
<dbReference type="Proteomes" id="UP001595900">
    <property type="component" value="Unassembled WGS sequence"/>
</dbReference>
<evidence type="ECO:0000313" key="3">
    <source>
        <dbReference type="Proteomes" id="UP001595900"/>
    </source>
</evidence>
<protein>
    <recommendedName>
        <fullName evidence="1">DUF7882 domain-containing protein</fullName>
    </recommendedName>
</protein>
<dbReference type="RefSeq" id="WP_390227537.1">
    <property type="nucleotide sequence ID" value="NZ_JBHSCN010000003.1"/>
</dbReference>
<name>A0ABV8Q689_9MICO</name>
<reference evidence="3" key="1">
    <citation type="journal article" date="2019" name="Int. J. Syst. Evol. Microbiol.">
        <title>The Global Catalogue of Microorganisms (GCM) 10K type strain sequencing project: providing services to taxonomists for standard genome sequencing and annotation.</title>
        <authorList>
            <consortium name="The Broad Institute Genomics Platform"/>
            <consortium name="The Broad Institute Genome Sequencing Center for Infectious Disease"/>
            <person name="Wu L."/>
            <person name="Ma J."/>
        </authorList>
    </citation>
    <scope>NUCLEOTIDE SEQUENCE [LARGE SCALE GENOMIC DNA]</scope>
    <source>
        <strain evidence="3">CGMCC 1.10363</strain>
    </source>
</reference>
<organism evidence="2 3">
    <name type="scientific">Gryllotalpicola reticulitermitis</name>
    <dbReference type="NCBI Taxonomy" id="1184153"/>
    <lineage>
        <taxon>Bacteria</taxon>
        <taxon>Bacillati</taxon>
        <taxon>Actinomycetota</taxon>
        <taxon>Actinomycetes</taxon>
        <taxon>Micrococcales</taxon>
        <taxon>Microbacteriaceae</taxon>
        <taxon>Gryllotalpicola</taxon>
    </lineage>
</organism>
<dbReference type="InterPro" id="IPR057204">
    <property type="entry name" value="DUF7882"/>
</dbReference>
<evidence type="ECO:0000313" key="2">
    <source>
        <dbReference type="EMBL" id="MFC4242664.1"/>
    </source>
</evidence>
<dbReference type="Pfam" id="PF25355">
    <property type="entry name" value="DUF7882"/>
    <property type="match status" value="1"/>
</dbReference>
<accession>A0ABV8Q689</accession>
<gene>
    <name evidence="2" type="ORF">ACFOYW_04700</name>
</gene>
<comment type="caution">
    <text evidence="2">The sequence shown here is derived from an EMBL/GenBank/DDBJ whole genome shotgun (WGS) entry which is preliminary data.</text>
</comment>
<dbReference type="EMBL" id="JBHSCN010000003">
    <property type="protein sequence ID" value="MFC4242664.1"/>
    <property type="molecule type" value="Genomic_DNA"/>
</dbReference>
<evidence type="ECO:0000259" key="1">
    <source>
        <dbReference type="Pfam" id="PF25355"/>
    </source>
</evidence>
<sequence>MGVLHYGTRDFTLDDRLLAHLQVVIALKLRRSESFFLAWTDKPDTDGGRFVVWIDNGIPIFCEYEAAGIPSINRDWIDALAASAATNYGLQITPEGDVQPLPPVDVL</sequence>
<feature type="domain" description="DUF7882" evidence="1">
    <location>
        <begin position="1"/>
        <end position="95"/>
    </location>
</feature>
<proteinExistence type="predicted"/>